<evidence type="ECO:0000256" key="1">
    <source>
        <dbReference type="ARBA" id="ARBA00022729"/>
    </source>
</evidence>
<protein>
    <submittedName>
        <fullName evidence="3">M23 family metallopeptidase</fullName>
    </submittedName>
</protein>
<sequence length="190" mass="21499">MQQKFLMFTFLFLVYSSLLRAQVKQIKIYPALDLKFKQLAVEPITNLEESNSLETELVVQMPLMDARVTSAFGWRRHPVTGKSDFHQGVDLAGNDKIVRNIMEGNVIDSGYHKNLGNYVRIDHGNFRSVYGHLSAITVKVHQQISPGYPIGITGSSGRVTGEHLHFGIMYDGLYINPMEFLQKLINTSLK</sequence>
<dbReference type="CDD" id="cd12797">
    <property type="entry name" value="M23_peptidase"/>
    <property type="match status" value="1"/>
</dbReference>
<dbReference type="InterPro" id="IPR050570">
    <property type="entry name" value="Cell_wall_metabolism_enzyme"/>
</dbReference>
<keyword evidence="4" id="KW-1185">Reference proteome</keyword>
<evidence type="ECO:0000259" key="2">
    <source>
        <dbReference type="Pfam" id="PF01551"/>
    </source>
</evidence>
<proteinExistence type="predicted"/>
<dbReference type="InterPro" id="IPR011055">
    <property type="entry name" value="Dup_hybrid_motif"/>
</dbReference>
<dbReference type="Gene3D" id="2.70.70.10">
    <property type="entry name" value="Glucose Permease (Domain IIA)"/>
    <property type="match status" value="1"/>
</dbReference>
<gene>
    <name evidence="3" type="ORF">IPZ78_13455</name>
</gene>
<dbReference type="InterPro" id="IPR016047">
    <property type="entry name" value="M23ase_b-sheet_dom"/>
</dbReference>
<dbReference type="Pfam" id="PF01551">
    <property type="entry name" value="Peptidase_M23"/>
    <property type="match status" value="1"/>
</dbReference>
<name>A0ABS7Z7J1_9SPHI</name>
<reference evidence="3" key="1">
    <citation type="submission" date="2020-10" db="EMBL/GenBank/DDBJ databases">
        <authorList>
            <person name="Lu T."/>
            <person name="Wang Q."/>
            <person name="Han X."/>
        </authorList>
    </citation>
    <scope>NUCLEOTIDE SEQUENCE</scope>
    <source>
        <strain evidence="3">WQ 366</strain>
    </source>
</reference>
<dbReference type="EMBL" id="JADEYP010000027">
    <property type="protein sequence ID" value="MCA5006156.1"/>
    <property type="molecule type" value="Genomic_DNA"/>
</dbReference>
<accession>A0ABS7Z7J1</accession>
<keyword evidence="1" id="KW-0732">Signal</keyword>
<dbReference type="PANTHER" id="PTHR21666">
    <property type="entry name" value="PEPTIDASE-RELATED"/>
    <property type="match status" value="1"/>
</dbReference>
<comment type="caution">
    <text evidence="3">The sequence shown here is derived from an EMBL/GenBank/DDBJ whole genome shotgun (WGS) entry which is preliminary data.</text>
</comment>
<organism evidence="3 4">
    <name type="scientific">Sphingobacterium bovistauri</name>
    <dbReference type="NCBI Taxonomy" id="2781959"/>
    <lineage>
        <taxon>Bacteria</taxon>
        <taxon>Pseudomonadati</taxon>
        <taxon>Bacteroidota</taxon>
        <taxon>Sphingobacteriia</taxon>
        <taxon>Sphingobacteriales</taxon>
        <taxon>Sphingobacteriaceae</taxon>
        <taxon>Sphingobacterium</taxon>
    </lineage>
</organism>
<evidence type="ECO:0000313" key="4">
    <source>
        <dbReference type="Proteomes" id="UP001165302"/>
    </source>
</evidence>
<dbReference type="PANTHER" id="PTHR21666:SF289">
    <property type="entry name" value="L-ALA--D-GLU ENDOPEPTIDASE"/>
    <property type="match status" value="1"/>
</dbReference>
<feature type="domain" description="M23ase beta-sheet core" evidence="2">
    <location>
        <begin position="85"/>
        <end position="177"/>
    </location>
</feature>
<dbReference type="Proteomes" id="UP001165302">
    <property type="component" value="Unassembled WGS sequence"/>
</dbReference>
<evidence type="ECO:0000313" key="3">
    <source>
        <dbReference type="EMBL" id="MCA5006156.1"/>
    </source>
</evidence>
<dbReference type="SUPFAM" id="SSF51261">
    <property type="entry name" value="Duplicated hybrid motif"/>
    <property type="match status" value="1"/>
</dbReference>